<keyword evidence="5" id="KW-1185">Reference proteome</keyword>
<feature type="region of interest" description="Disordered" evidence="2">
    <location>
        <begin position="140"/>
        <end position="183"/>
    </location>
</feature>
<evidence type="ECO:0000256" key="1">
    <source>
        <dbReference type="PROSITE-ProRule" id="PRU00042"/>
    </source>
</evidence>
<feature type="compositionally biased region" description="Low complexity" evidence="2">
    <location>
        <begin position="152"/>
        <end position="177"/>
    </location>
</feature>
<feature type="domain" description="C2H2-type" evidence="3">
    <location>
        <begin position="186"/>
        <end position="213"/>
    </location>
</feature>
<evidence type="ECO:0000256" key="2">
    <source>
        <dbReference type="SAM" id="MobiDB-lite"/>
    </source>
</evidence>
<dbReference type="InterPro" id="IPR013087">
    <property type="entry name" value="Znf_C2H2_type"/>
</dbReference>
<protein>
    <recommendedName>
        <fullName evidence="3">C2H2-type domain-containing protein</fullName>
    </recommendedName>
</protein>
<dbReference type="PROSITE" id="PS50157">
    <property type="entry name" value="ZINC_FINGER_C2H2_2"/>
    <property type="match status" value="1"/>
</dbReference>
<dbReference type="AlphaFoldDB" id="A0AAV4TW22"/>
<dbReference type="SUPFAM" id="SSF57667">
    <property type="entry name" value="beta-beta-alpha zinc fingers"/>
    <property type="match status" value="1"/>
</dbReference>
<dbReference type="PROSITE" id="PS00028">
    <property type="entry name" value="ZINC_FINGER_C2H2_1"/>
    <property type="match status" value="1"/>
</dbReference>
<name>A0AAV4TW22_CAEEX</name>
<gene>
    <name evidence="4" type="ORF">CEXT_265991</name>
</gene>
<proteinExistence type="predicted"/>
<keyword evidence="1" id="KW-0479">Metal-binding</keyword>
<sequence>MEKKPTVFGETFKDEAEDRALLENLRRAEVGCDMQNCPGTGNTTSSEPPADLFHRMSGPRNPISFDMGLEGGQNAVRSLENVHQSADYIFSQRTSNKRNLSNTNDSLTRCNIRNKKVRYCEMNPNESSCQPLHLSNTGASYKTDGISGGENSSCQKTQSSTSASSKECSNSALSSSKNSKDQGKKHVCDVCRKEYASVSGLNRHKRIHNAENPLVCNTCKGPFPNPGVSKFTSLLTPVRNRTPAKFANENLLNCPISILTRLFTPEQNRIIVTIAVLKLPIKVR</sequence>
<accession>A0AAV4TW22</accession>
<dbReference type="EMBL" id="BPLR01011936">
    <property type="protein sequence ID" value="GIY50069.1"/>
    <property type="molecule type" value="Genomic_DNA"/>
</dbReference>
<dbReference type="SMART" id="SM00355">
    <property type="entry name" value="ZnF_C2H2"/>
    <property type="match status" value="1"/>
</dbReference>
<comment type="caution">
    <text evidence="4">The sequence shown here is derived from an EMBL/GenBank/DDBJ whole genome shotgun (WGS) entry which is preliminary data.</text>
</comment>
<evidence type="ECO:0000313" key="5">
    <source>
        <dbReference type="Proteomes" id="UP001054945"/>
    </source>
</evidence>
<evidence type="ECO:0000259" key="3">
    <source>
        <dbReference type="PROSITE" id="PS50157"/>
    </source>
</evidence>
<organism evidence="4 5">
    <name type="scientific">Caerostris extrusa</name>
    <name type="common">Bark spider</name>
    <name type="synonym">Caerostris bankana</name>
    <dbReference type="NCBI Taxonomy" id="172846"/>
    <lineage>
        <taxon>Eukaryota</taxon>
        <taxon>Metazoa</taxon>
        <taxon>Ecdysozoa</taxon>
        <taxon>Arthropoda</taxon>
        <taxon>Chelicerata</taxon>
        <taxon>Arachnida</taxon>
        <taxon>Araneae</taxon>
        <taxon>Araneomorphae</taxon>
        <taxon>Entelegynae</taxon>
        <taxon>Araneoidea</taxon>
        <taxon>Araneidae</taxon>
        <taxon>Caerostris</taxon>
    </lineage>
</organism>
<keyword evidence="1" id="KW-0863">Zinc-finger</keyword>
<keyword evidence="1" id="KW-0862">Zinc</keyword>
<dbReference type="Gene3D" id="3.30.160.60">
    <property type="entry name" value="Classic Zinc Finger"/>
    <property type="match status" value="1"/>
</dbReference>
<dbReference type="Proteomes" id="UP001054945">
    <property type="component" value="Unassembled WGS sequence"/>
</dbReference>
<reference evidence="4 5" key="1">
    <citation type="submission" date="2021-06" db="EMBL/GenBank/DDBJ databases">
        <title>Caerostris extrusa draft genome.</title>
        <authorList>
            <person name="Kono N."/>
            <person name="Arakawa K."/>
        </authorList>
    </citation>
    <scope>NUCLEOTIDE SEQUENCE [LARGE SCALE GENOMIC DNA]</scope>
</reference>
<evidence type="ECO:0000313" key="4">
    <source>
        <dbReference type="EMBL" id="GIY50069.1"/>
    </source>
</evidence>
<dbReference type="InterPro" id="IPR036236">
    <property type="entry name" value="Znf_C2H2_sf"/>
</dbReference>
<dbReference type="GO" id="GO:0008270">
    <property type="term" value="F:zinc ion binding"/>
    <property type="evidence" value="ECO:0007669"/>
    <property type="project" value="UniProtKB-KW"/>
</dbReference>